<sequence length="181" mass="19714">MLKSHQPGPFRAYPWPLERLRSMIRYLRLQRVNKLGSAKLSYGKSISFARGADVRPPRFIELGHHISFGKNFTCEVDTRIGNNVLISSNVSFIGRDHPFDDSSVTVYEVPRVDDSLVEIGSDVLIGFGTIVIGTTKIGDGCIVGAGSVVVRDLPPYTVCAGVPAKPIKARFPDKTQPGGTS</sequence>
<dbReference type="EMBL" id="CP000384">
    <property type="protein sequence ID" value="ABG07055.1"/>
    <property type="molecule type" value="Genomic_DNA"/>
</dbReference>
<dbReference type="PANTHER" id="PTHR23416">
    <property type="entry name" value="SIALIC ACID SYNTHASE-RELATED"/>
    <property type="match status" value="1"/>
</dbReference>
<dbReference type="InterPro" id="IPR001451">
    <property type="entry name" value="Hexapep"/>
</dbReference>
<name>A0A5Q5BFZ6_MYCSS</name>
<dbReference type="CDD" id="cd04647">
    <property type="entry name" value="LbH_MAT_like"/>
    <property type="match status" value="1"/>
</dbReference>
<organism evidence="3">
    <name type="scientific">Mycobacterium sp. (strain MCS)</name>
    <dbReference type="NCBI Taxonomy" id="164756"/>
    <lineage>
        <taxon>Bacteria</taxon>
        <taxon>Bacillati</taxon>
        <taxon>Actinomycetota</taxon>
        <taxon>Actinomycetes</taxon>
        <taxon>Mycobacteriales</taxon>
        <taxon>Mycobacteriaceae</taxon>
        <taxon>Mycobacterium</taxon>
    </lineage>
</organism>
<dbReference type="InterPro" id="IPR011004">
    <property type="entry name" value="Trimer_LpxA-like_sf"/>
</dbReference>
<accession>A0A5Q5BFZ6</accession>
<dbReference type="GO" id="GO:0005829">
    <property type="term" value="C:cytosol"/>
    <property type="evidence" value="ECO:0007669"/>
    <property type="project" value="TreeGrafter"/>
</dbReference>
<protein>
    <submittedName>
        <fullName evidence="3">Acetyltransferase (Isoleucine patch superfamily)-like protein</fullName>
    </submittedName>
</protein>
<dbReference type="Pfam" id="PF00132">
    <property type="entry name" value="Hexapep"/>
    <property type="match status" value="1"/>
</dbReference>
<evidence type="ECO:0000256" key="2">
    <source>
        <dbReference type="ARBA" id="ARBA00022679"/>
    </source>
</evidence>
<dbReference type="AlphaFoldDB" id="A0A5Q5BFZ6"/>
<dbReference type="KEGG" id="mmc:Mmcs_0940"/>
<dbReference type="SUPFAM" id="SSF51161">
    <property type="entry name" value="Trimeric LpxA-like enzymes"/>
    <property type="match status" value="1"/>
</dbReference>
<reference evidence="3" key="1">
    <citation type="submission" date="2006-06" db="EMBL/GenBank/DDBJ databases">
        <title>Complete sequence of chromosome of Mycobacterium sp. MCS.</title>
        <authorList>
            <consortium name="US DOE Joint Genome Institute"/>
            <person name="Copeland A."/>
            <person name="Lucas S."/>
            <person name="Lapidus A."/>
            <person name="Barry K."/>
            <person name="Detter J.C."/>
            <person name="Glavina del Rio T."/>
            <person name="Hammon N."/>
            <person name="Israni S."/>
            <person name="Dalin E."/>
            <person name="Tice H."/>
            <person name="Pitluck S."/>
            <person name="Martinez M."/>
            <person name="Schmutz J."/>
            <person name="Larimer F."/>
            <person name="Land M."/>
            <person name="Hauser L."/>
            <person name="Kyrpides N."/>
            <person name="Kim E."/>
            <person name="Miller C.D."/>
            <person name="Hughes J.E."/>
            <person name="Anderson A.J."/>
            <person name="Sims R.C."/>
            <person name="Richardson P."/>
        </authorList>
    </citation>
    <scope>NUCLEOTIDE SEQUENCE [LARGE SCALE GENOMIC DNA]</scope>
    <source>
        <strain evidence="3">MCS</strain>
    </source>
</reference>
<dbReference type="PANTHER" id="PTHR23416:SF23">
    <property type="entry name" value="ACETYLTRANSFERASE C18B11.09C-RELATED"/>
    <property type="match status" value="1"/>
</dbReference>
<gene>
    <name evidence="3" type="ordered locus">Mmcs_0940</name>
</gene>
<dbReference type="Gene3D" id="2.160.10.10">
    <property type="entry name" value="Hexapeptide repeat proteins"/>
    <property type="match status" value="1"/>
</dbReference>
<proteinExistence type="inferred from homology"/>
<keyword evidence="2 3" id="KW-0808">Transferase</keyword>
<evidence type="ECO:0000256" key="1">
    <source>
        <dbReference type="ARBA" id="ARBA00007274"/>
    </source>
</evidence>
<comment type="similarity">
    <text evidence="1">Belongs to the transferase hexapeptide repeat family.</text>
</comment>
<dbReference type="InterPro" id="IPR051159">
    <property type="entry name" value="Hexapeptide_acetyltransf"/>
</dbReference>
<evidence type="ECO:0000313" key="3">
    <source>
        <dbReference type="EMBL" id="ABG07055.1"/>
    </source>
</evidence>
<dbReference type="GO" id="GO:0008374">
    <property type="term" value="F:O-acyltransferase activity"/>
    <property type="evidence" value="ECO:0007669"/>
    <property type="project" value="TreeGrafter"/>
</dbReference>